<organism evidence="5 7">
    <name type="scientific">Medicago truncatula</name>
    <name type="common">Barrel medic</name>
    <name type="synonym">Medicago tribuloides</name>
    <dbReference type="NCBI Taxonomy" id="3880"/>
    <lineage>
        <taxon>Eukaryota</taxon>
        <taxon>Viridiplantae</taxon>
        <taxon>Streptophyta</taxon>
        <taxon>Embryophyta</taxon>
        <taxon>Tracheophyta</taxon>
        <taxon>Spermatophyta</taxon>
        <taxon>Magnoliopsida</taxon>
        <taxon>eudicotyledons</taxon>
        <taxon>Gunneridae</taxon>
        <taxon>Pentapetalae</taxon>
        <taxon>rosids</taxon>
        <taxon>fabids</taxon>
        <taxon>Fabales</taxon>
        <taxon>Fabaceae</taxon>
        <taxon>Papilionoideae</taxon>
        <taxon>50 kb inversion clade</taxon>
        <taxon>NPAAA clade</taxon>
        <taxon>Hologalegina</taxon>
        <taxon>IRL clade</taxon>
        <taxon>Trifolieae</taxon>
        <taxon>Medicago</taxon>
    </lineage>
</organism>
<protein>
    <submittedName>
        <fullName evidence="5">Ankyrin repeat protein, putative</fullName>
    </submittedName>
</protein>
<name>A0A072TSH7_MEDTR</name>
<evidence type="ECO:0000256" key="3">
    <source>
        <dbReference type="SAM" id="Phobius"/>
    </source>
</evidence>
<dbReference type="InterPro" id="IPR002110">
    <property type="entry name" value="Ankyrin_rpt"/>
</dbReference>
<evidence type="ECO:0000313" key="5">
    <source>
        <dbReference type="EMBL" id="KEH20347.1"/>
    </source>
</evidence>
<comment type="subcellular location">
    <subcellularLocation>
        <location evidence="1">Cell membrane</location>
        <topology evidence="1">Peripheral membrane protein</topology>
        <orientation evidence="1">Cytoplasmic side</orientation>
    </subcellularLocation>
</comment>
<dbReference type="HOGENOM" id="CLU_000134_47_1_1"/>
<feature type="repeat" description="ANK" evidence="2">
    <location>
        <begin position="72"/>
        <end position="94"/>
    </location>
</feature>
<dbReference type="Gene3D" id="1.25.40.20">
    <property type="entry name" value="Ankyrin repeat-containing domain"/>
    <property type="match status" value="1"/>
</dbReference>
<dbReference type="PROSITE" id="PS50297">
    <property type="entry name" value="ANK_REP_REGION"/>
    <property type="match status" value="1"/>
</dbReference>
<feature type="domain" description="PGG" evidence="4">
    <location>
        <begin position="287"/>
        <end position="376"/>
    </location>
</feature>
<feature type="transmembrane region" description="Helical" evidence="3">
    <location>
        <begin position="379"/>
        <end position="397"/>
    </location>
</feature>
<dbReference type="AlphaFoldDB" id="A0A072TSH7"/>
<evidence type="ECO:0000313" key="7">
    <source>
        <dbReference type="Proteomes" id="UP000002051"/>
    </source>
</evidence>
<evidence type="ECO:0000313" key="6">
    <source>
        <dbReference type="EnsemblPlants" id="KEH20347"/>
    </source>
</evidence>
<reference evidence="6" key="3">
    <citation type="submission" date="2015-04" db="UniProtKB">
        <authorList>
            <consortium name="EnsemblPlants"/>
        </authorList>
    </citation>
    <scope>IDENTIFICATION</scope>
    <source>
        <strain evidence="6">cv. Jemalong A17</strain>
    </source>
</reference>
<keyword evidence="3" id="KW-0472">Membrane</keyword>
<dbReference type="Pfam" id="PF13962">
    <property type="entry name" value="PGG"/>
    <property type="match status" value="1"/>
</dbReference>
<keyword evidence="3" id="KW-1133">Transmembrane helix</keyword>
<dbReference type="EnsemblPlants" id="KEH20347">
    <property type="protein sequence ID" value="KEH20347"/>
    <property type="gene ID" value="MTR_8g073275"/>
</dbReference>
<evidence type="ECO:0000256" key="2">
    <source>
        <dbReference type="PROSITE-ProRule" id="PRU00023"/>
    </source>
</evidence>
<evidence type="ECO:0000256" key="1">
    <source>
        <dbReference type="ARBA" id="ARBA00004413"/>
    </source>
</evidence>
<dbReference type="GO" id="GO:0005886">
    <property type="term" value="C:plasma membrane"/>
    <property type="evidence" value="ECO:0007669"/>
    <property type="project" value="UniProtKB-SubCell"/>
</dbReference>
<dbReference type="InterPro" id="IPR036770">
    <property type="entry name" value="Ankyrin_rpt-contain_sf"/>
</dbReference>
<dbReference type="Pfam" id="PF12796">
    <property type="entry name" value="Ank_2"/>
    <property type="match status" value="1"/>
</dbReference>
<dbReference type="STRING" id="3880.A0A072TSH7"/>
<dbReference type="PROSITE" id="PS50088">
    <property type="entry name" value="ANK_REPEAT"/>
    <property type="match status" value="1"/>
</dbReference>
<dbReference type="PANTHER" id="PTHR24128">
    <property type="entry name" value="HOMEOBOX PROTEIN WARIAI"/>
    <property type="match status" value="1"/>
</dbReference>
<keyword evidence="2" id="KW-0040">ANK repeat</keyword>
<sequence length="456" mass="51247">MGHVQFATEIMRLKPSFALKLNQQGFSPIHLALQNNQKTLHIALNQGTYFEKSMVLRFVDMNKELVRIKGREGLTPLHIACQNGEVDLVANFLFVCPNSIQDVTVRGETALHVAIKNKQYNLKTNRQKGAGELEKLTLNCMDEMGNTILPVSSLNNDSKSKWSIWSLTLHLVVTKNNFIEEDDLVLDEEQHFVGTSLGILIFGSWILFSSDNDFQTKINLNAKNSENSTTLDIAASAEIKGILLSAGAKPCSKVKDASKLEDKLRSYVIFMDKILIYVLHIRKDISKEEHNSFLIVATLIATATYQTTLPGGVYQGNAGDHNINNVNTTSLNSNATMPHEYVGKSVINESEFFSLSIFNTVSLLLSTMKINLLTPSRSIGGLLFTPMFWFAYCYINNMRLISPTSATSTLNLAMVIVCTFFYSFVYWSFLIVYKRLKSNGKNKELKIRNRIVGNKW</sequence>
<reference evidence="5 7" key="2">
    <citation type="journal article" date="2014" name="BMC Genomics">
        <title>An improved genome release (version Mt4.0) for the model legume Medicago truncatula.</title>
        <authorList>
            <person name="Tang H."/>
            <person name="Krishnakumar V."/>
            <person name="Bidwell S."/>
            <person name="Rosen B."/>
            <person name="Chan A."/>
            <person name="Zhou S."/>
            <person name="Gentzbittel L."/>
            <person name="Childs K.L."/>
            <person name="Yandell M."/>
            <person name="Gundlach H."/>
            <person name="Mayer K.F."/>
            <person name="Schwartz D.C."/>
            <person name="Town C.D."/>
        </authorList>
    </citation>
    <scope>GENOME REANNOTATION</scope>
    <source>
        <strain evidence="5">A17</strain>
        <strain evidence="6 7">cv. Jemalong A17</strain>
    </source>
</reference>
<gene>
    <name evidence="5" type="ordered locus">MTR_8g073275</name>
</gene>
<accession>A0A072TSH7</accession>
<proteinExistence type="predicted"/>
<evidence type="ECO:0000259" key="4">
    <source>
        <dbReference type="Pfam" id="PF13962"/>
    </source>
</evidence>
<dbReference type="SUPFAM" id="SSF48403">
    <property type="entry name" value="Ankyrin repeat"/>
    <property type="match status" value="1"/>
</dbReference>
<dbReference type="InterPro" id="IPR026961">
    <property type="entry name" value="PGG_dom"/>
</dbReference>
<reference evidence="5 7" key="1">
    <citation type="journal article" date="2011" name="Nature">
        <title>The Medicago genome provides insight into the evolution of rhizobial symbioses.</title>
        <authorList>
            <person name="Young N.D."/>
            <person name="Debelle F."/>
            <person name="Oldroyd G.E."/>
            <person name="Geurts R."/>
            <person name="Cannon S.B."/>
            <person name="Udvardi M.K."/>
            <person name="Benedito V.A."/>
            <person name="Mayer K.F."/>
            <person name="Gouzy J."/>
            <person name="Schoof H."/>
            <person name="Van de Peer Y."/>
            <person name="Proost S."/>
            <person name="Cook D.R."/>
            <person name="Meyers B.C."/>
            <person name="Spannagl M."/>
            <person name="Cheung F."/>
            <person name="De Mita S."/>
            <person name="Krishnakumar V."/>
            <person name="Gundlach H."/>
            <person name="Zhou S."/>
            <person name="Mudge J."/>
            <person name="Bharti A.K."/>
            <person name="Murray J.D."/>
            <person name="Naoumkina M.A."/>
            <person name="Rosen B."/>
            <person name="Silverstein K.A."/>
            <person name="Tang H."/>
            <person name="Rombauts S."/>
            <person name="Zhao P.X."/>
            <person name="Zhou P."/>
            <person name="Barbe V."/>
            <person name="Bardou P."/>
            <person name="Bechner M."/>
            <person name="Bellec A."/>
            <person name="Berger A."/>
            <person name="Berges H."/>
            <person name="Bidwell S."/>
            <person name="Bisseling T."/>
            <person name="Choisne N."/>
            <person name="Couloux A."/>
            <person name="Denny R."/>
            <person name="Deshpande S."/>
            <person name="Dai X."/>
            <person name="Doyle J.J."/>
            <person name="Dudez A.M."/>
            <person name="Farmer A.D."/>
            <person name="Fouteau S."/>
            <person name="Franken C."/>
            <person name="Gibelin C."/>
            <person name="Gish J."/>
            <person name="Goldstein S."/>
            <person name="Gonzalez A.J."/>
            <person name="Green P.J."/>
            <person name="Hallab A."/>
            <person name="Hartog M."/>
            <person name="Hua A."/>
            <person name="Humphray S.J."/>
            <person name="Jeong D.H."/>
            <person name="Jing Y."/>
            <person name="Jocker A."/>
            <person name="Kenton S.M."/>
            <person name="Kim D.J."/>
            <person name="Klee K."/>
            <person name="Lai H."/>
            <person name="Lang C."/>
            <person name="Lin S."/>
            <person name="Macmil S.L."/>
            <person name="Magdelenat G."/>
            <person name="Matthews L."/>
            <person name="McCorrison J."/>
            <person name="Monaghan E.L."/>
            <person name="Mun J.H."/>
            <person name="Najar F.Z."/>
            <person name="Nicholson C."/>
            <person name="Noirot C."/>
            <person name="O'Bleness M."/>
            <person name="Paule C.R."/>
            <person name="Poulain J."/>
            <person name="Prion F."/>
            <person name="Qin B."/>
            <person name="Qu C."/>
            <person name="Retzel E.F."/>
            <person name="Riddle C."/>
            <person name="Sallet E."/>
            <person name="Samain S."/>
            <person name="Samson N."/>
            <person name="Sanders I."/>
            <person name="Saurat O."/>
            <person name="Scarpelli C."/>
            <person name="Schiex T."/>
            <person name="Segurens B."/>
            <person name="Severin A.J."/>
            <person name="Sherrier D.J."/>
            <person name="Shi R."/>
            <person name="Sims S."/>
            <person name="Singer S.R."/>
            <person name="Sinharoy S."/>
            <person name="Sterck L."/>
            <person name="Viollet A."/>
            <person name="Wang B.B."/>
            <person name="Wang K."/>
            <person name="Wang M."/>
            <person name="Wang X."/>
            <person name="Warfsmann J."/>
            <person name="Weissenbach J."/>
            <person name="White D.D."/>
            <person name="White J.D."/>
            <person name="Wiley G.B."/>
            <person name="Wincker P."/>
            <person name="Xing Y."/>
            <person name="Yang L."/>
            <person name="Yao Z."/>
            <person name="Ying F."/>
            <person name="Zhai J."/>
            <person name="Zhou L."/>
            <person name="Zuber A."/>
            <person name="Denarie J."/>
            <person name="Dixon R.A."/>
            <person name="May G.D."/>
            <person name="Schwartz D.C."/>
            <person name="Rogers J."/>
            <person name="Quetier F."/>
            <person name="Town C.D."/>
            <person name="Roe B.A."/>
        </authorList>
    </citation>
    <scope>NUCLEOTIDE SEQUENCE [LARGE SCALE GENOMIC DNA]</scope>
    <source>
        <strain evidence="5">A17</strain>
        <strain evidence="6 7">cv. Jemalong A17</strain>
    </source>
</reference>
<dbReference type="PANTHER" id="PTHR24128:SF87">
    <property type="entry name" value="ANKYRIN REPEAT FAMILY PROTEIN"/>
    <property type="match status" value="1"/>
</dbReference>
<keyword evidence="3" id="KW-0812">Transmembrane</keyword>
<feature type="transmembrane region" description="Helical" evidence="3">
    <location>
        <begin position="409"/>
        <end position="433"/>
    </location>
</feature>
<dbReference type="EMBL" id="CM001224">
    <property type="protein sequence ID" value="KEH20347.1"/>
    <property type="molecule type" value="Genomic_DNA"/>
</dbReference>
<dbReference type="Proteomes" id="UP000002051">
    <property type="component" value="Chromosome 8"/>
</dbReference>
<keyword evidence="7" id="KW-1185">Reference proteome</keyword>